<dbReference type="InterPro" id="IPR016817">
    <property type="entry name" value="MannP-dilichol_defect-1"/>
</dbReference>
<keyword evidence="3 9" id="KW-0812">Transmembrane</keyword>
<evidence type="ECO:0000256" key="4">
    <source>
        <dbReference type="ARBA" id="ARBA00022737"/>
    </source>
</evidence>
<evidence type="ECO:0000256" key="7">
    <source>
        <dbReference type="ARBA" id="ARBA00038475"/>
    </source>
</evidence>
<sequence>MTFHLLFLVNSFKVMKDRIISKIDQLLHFVFPNRCYEIMLLKYNFLHLSYSIRKIAEECISMVMSRLLGLGITVVSLLLFIPQILKIQFAQSGEGISLLSQLLGLFACFAVTFYSYAKGYVFIQWGDSFFVTIQMVIIIIQILWFSSRQAYAAVFLAFCWTISCAVMGEYIPIDVLAMLQAISIPVVIVAKFLQIRANYQRQSTGQLSVISVFLQFAGCLARIFTSLKETGDQLMIITYIIATLLNGIIFVQFLLYWSNAEMKKKVS</sequence>
<dbReference type="Gene3D" id="1.20.1280.290">
    <property type="match status" value="2"/>
</dbReference>
<keyword evidence="5 9" id="KW-1133">Transmembrane helix</keyword>
<feature type="transmembrane region" description="Helical" evidence="10">
    <location>
        <begin position="122"/>
        <end position="144"/>
    </location>
</feature>
<dbReference type="GO" id="GO:0016020">
    <property type="term" value="C:membrane"/>
    <property type="evidence" value="ECO:0007669"/>
    <property type="project" value="UniProtKB-SubCell"/>
</dbReference>
<evidence type="ECO:0000313" key="11">
    <source>
        <dbReference type="WBParaSite" id="maker-PairedContig_1385-snap-gene-1.32-mRNA-1"/>
    </source>
</evidence>
<dbReference type="SMART" id="SM00679">
    <property type="entry name" value="CTNS"/>
    <property type="match status" value="2"/>
</dbReference>
<dbReference type="PIRSF" id="PIRSF023381">
    <property type="entry name" value="MannP-dilichol_defect-1p"/>
    <property type="match status" value="1"/>
</dbReference>
<proteinExistence type="inferred from homology"/>
<feature type="transmembrane region" description="Helical" evidence="10">
    <location>
        <begin position="207"/>
        <end position="224"/>
    </location>
</feature>
<accession>A0A1I8ECA7</accession>
<dbReference type="InterPro" id="IPR006603">
    <property type="entry name" value="PQ-loop_rpt"/>
</dbReference>
<comment type="similarity">
    <text evidence="7 9">Belongs to the MPDU1 (TC 2.A.43.3) family.</text>
</comment>
<feature type="transmembrane region" description="Helical" evidence="10">
    <location>
        <begin position="236"/>
        <end position="257"/>
    </location>
</feature>
<dbReference type="PANTHER" id="PTHR12226">
    <property type="entry name" value="MANNOSE-P-DOLICHOL UTILIZATION DEFECT 1 LEC35 -RELATED"/>
    <property type="match status" value="1"/>
</dbReference>
<evidence type="ECO:0000256" key="10">
    <source>
        <dbReference type="SAM" id="Phobius"/>
    </source>
</evidence>
<keyword evidence="4" id="KW-0677">Repeat</keyword>
<keyword evidence="6 9" id="KW-0472">Membrane</keyword>
<evidence type="ECO:0000256" key="5">
    <source>
        <dbReference type="ARBA" id="ARBA00022989"/>
    </source>
</evidence>
<reference evidence="11" key="1">
    <citation type="submission" date="2016-11" db="UniProtKB">
        <authorList>
            <consortium name="WormBaseParasite"/>
        </authorList>
    </citation>
    <scope>IDENTIFICATION</scope>
    <source>
        <strain evidence="11">pt0022</strain>
    </source>
</reference>
<dbReference type="GO" id="GO:0009312">
    <property type="term" value="P:oligosaccharide biosynthetic process"/>
    <property type="evidence" value="ECO:0007669"/>
    <property type="project" value="TreeGrafter"/>
</dbReference>
<protein>
    <recommendedName>
        <fullName evidence="8 9">Mannose-P-dolichol utilization defect 1 protein homolog</fullName>
    </recommendedName>
</protein>
<dbReference type="WBParaSite" id="maker-PairedContig_1385-snap-gene-1.32-mRNA-1">
    <property type="protein sequence ID" value="maker-PairedContig_1385-snap-gene-1.32-mRNA-1"/>
    <property type="gene ID" value="maker-PairedContig_1385-snap-gene-1.32"/>
</dbReference>
<feature type="transmembrane region" description="Helical" evidence="10">
    <location>
        <begin position="177"/>
        <end position="195"/>
    </location>
</feature>
<evidence type="ECO:0000256" key="3">
    <source>
        <dbReference type="ARBA" id="ARBA00022692"/>
    </source>
</evidence>
<dbReference type="STRING" id="6293.A0A1I8ECA7"/>
<evidence type="ECO:0000256" key="1">
    <source>
        <dbReference type="ARBA" id="ARBA00004141"/>
    </source>
</evidence>
<feature type="transmembrane region" description="Helical" evidence="10">
    <location>
        <begin position="97"/>
        <end position="116"/>
    </location>
</feature>
<keyword evidence="2" id="KW-0813">Transport</keyword>
<feature type="transmembrane region" description="Helical" evidence="10">
    <location>
        <begin position="67"/>
        <end position="85"/>
    </location>
</feature>
<organism evidence="11">
    <name type="scientific">Wuchereria bancrofti</name>
    <dbReference type="NCBI Taxonomy" id="6293"/>
    <lineage>
        <taxon>Eukaryota</taxon>
        <taxon>Metazoa</taxon>
        <taxon>Ecdysozoa</taxon>
        <taxon>Nematoda</taxon>
        <taxon>Chromadorea</taxon>
        <taxon>Rhabditida</taxon>
        <taxon>Spirurina</taxon>
        <taxon>Spiruromorpha</taxon>
        <taxon>Filarioidea</taxon>
        <taxon>Onchocercidae</taxon>
        <taxon>Wuchereria</taxon>
    </lineage>
</organism>
<evidence type="ECO:0000256" key="9">
    <source>
        <dbReference type="PIRNR" id="PIRNR023381"/>
    </source>
</evidence>
<comment type="subcellular location">
    <subcellularLocation>
        <location evidence="1 9">Membrane</location>
        <topology evidence="1 9">Multi-pass membrane protein</topology>
    </subcellularLocation>
</comment>
<feature type="transmembrane region" description="Helical" evidence="10">
    <location>
        <begin position="151"/>
        <end position="171"/>
    </location>
</feature>
<evidence type="ECO:0000256" key="2">
    <source>
        <dbReference type="ARBA" id="ARBA00022448"/>
    </source>
</evidence>
<evidence type="ECO:0000256" key="6">
    <source>
        <dbReference type="ARBA" id="ARBA00023136"/>
    </source>
</evidence>
<dbReference type="PANTHER" id="PTHR12226:SF2">
    <property type="entry name" value="MANNOSE-P-DOLICHOL UTILIZATION DEFECT 1 PROTEIN"/>
    <property type="match status" value="1"/>
</dbReference>
<dbReference type="FunFam" id="1.20.1280.290:FF:000006">
    <property type="entry name" value="mannose-P-dolichol utilization defect 1 protein"/>
    <property type="match status" value="1"/>
</dbReference>
<name>A0A1I8ECA7_WUCBA</name>
<evidence type="ECO:0000256" key="8">
    <source>
        <dbReference type="ARBA" id="ARBA00067517"/>
    </source>
</evidence>
<dbReference type="AlphaFoldDB" id="A0A1I8ECA7"/>
<dbReference type="Pfam" id="PF04193">
    <property type="entry name" value="PQ-loop"/>
    <property type="match status" value="2"/>
</dbReference>